<dbReference type="Proteomes" id="UP000037953">
    <property type="component" value="Unassembled WGS sequence"/>
</dbReference>
<protein>
    <recommendedName>
        <fullName evidence="4">DUF4625 domain-containing protein</fullName>
    </recommendedName>
</protein>
<comment type="caution">
    <text evidence="2">The sequence shown here is derived from an EMBL/GenBank/DDBJ whole genome shotgun (WGS) entry which is preliminary data.</text>
</comment>
<dbReference type="AlphaFoldDB" id="A0A0N0ZW35"/>
<sequence length="161" mass="17338">MKMQKTKQIIFSLLTLAITGTLSVACSKDDDHPSEAKANMKMTITINGADPNDQVDFRVTAGNHDASQYGSPVWKINGVTQGNEDDIILGIDDFTGSTQTYVIETVKPFNFGNLSAHVTNHDGGPIAVSYKTEVGGNVETNVTTTVVAGQNHNKNYTYVAK</sequence>
<dbReference type="OrthoDB" id="672807at2"/>
<keyword evidence="1" id="KW-0732">Signal</keyword>
<reference evidence="2 3" key="1">
    <citation type="journal article" date="2015" name="Genom Data">
        <title>Draft genome sequence of a multidrug-resistant Chryseobacterium indologenes isolate from Malaysia.</title>
        <authorList>
            <person name="Yu C.Y."/>
            <person name="Ang G.Y."/>
            <person name="Cheng H.J."/>
            <person name="Cheong Y.M."/>
            <person name="Yin W.F."/>
            <person name="Chan K.G."/>
        </authorList>
    </citation>
    <scope>NUCLEOTIDE SEQUENCE [LARGE SCALE GENOMIC DNA]</scope>
    <source>
        <strain evidence="2 3">CI_885</strain>
    </source>
</reference>
<name>A0A0N0ZW35_CHRID</name>
<evidence type="ECO:0000313" key="3">
    <source>
        <dbReference type="Proteomes" id="UP000037953"/>
    </source>
</evidence>
<feature type="chain" id="PRO_5005865143" description="DUF4625 domain-containing protein" evidence="1">
    <location>
        <begin position="28"/>
        <end position="161"/>
    </location>
</feature>
<reference evidence="3" key="2">
    <citation type="submission" date="2015-09" db="EMBL/GenBank/DDBJ databases">
        <title>Draft genome sequence of a multidrug-resistant Chryseobacterium indologenes isolate from Malaysia.</title>
        <authorList>
            <person name="Yu C.Y."/>
            <person name="Ang G.Y."/>
            <person name="Chan K.-G."/>
        </authorList>
    </citation>
    <scope>NUCLEOTIDE SEQUENCE [LARGE SCALE GENOMIC DNA]</scope>
    <source>
        <strain evidence="3">CI_885</strain>
    </source>
</reference>
<organism evidence="2 3">
    <name type="scientific">Chryseobacterium indologenes</name>
    <name type="common">Flavobacterium indologenes</name>
    <dbReference type="NCBI Taxonomy" id="253"/>
    <lineage>
        <taxon>Bacteria</taxon>
        <taxon>Pseudomonadati</taxon>
        <taxon>Bacteroidota</taxon>
        <taxon>Flavobacteriia</taxon>
        <taxon>Flavobacteriales</taxon>
        <taxon>Weeksellaceae</taxon>
        <taxon>Chryseobacterium group</taxon>
        <taxon>Chryseobacterium</taxon>
    </lineage>
</organism>
<gene>
    <name evidence="2" type="ORF">AOB46_08925</name>
</gene>
<dbReference type="EMBL" id="LJOD01000004">
    <property type="protein sequence ID" value="KPE51758.1"/>
    <property type="molecule type" value="Genomic_DNA"/>
</dbReference>
<accession>A0A0N0ZW35</accession>
<dbReference type="PATRIC" id="fig|253.9.peg.3538"/>
<dbReference type="PROSITE" id="PS51257">
    <property type="entry name" value="PROKAR_LIPOPROTEIN"/>
    <property type="match status" value="1"/>
</dbReference>
<dbReference type="RefSeq" id="WP_062698414.1">
    <property type="nucleotide sequence ID" value="NZ_LJOD01000004.1"/>
</dbReference>
<evidence type="ECO:0000256" key="1">
    <source>
        <dbReference type="SAM" id="SignalP"/>
    </source>
</evidence>
<feature type="signal peptide" evidence="1">
    <location>
        <begin position="1"/>
        <end position="27"/>
    </location>
</feature>
<evidence type="ECO:0008006" key="4">
    <source>
        <dbReference type="Google" id="ProtNLM"/>
    </source>
</evidence>
<proteinExistence type="predicted"/>
<evidence type="ECO:0000313" key="2">
    <source>
        <dbReference type="EMBL" id="KPE51758.1"/>
    </source>
</evidence>